<proteinExistence type="predicted"/>
<evidence type="ECO:0000256" key="2">
    <source>
        <dbReference type="SAM" id="Phobius"/>
    </source>
</evidence>
<evidence type="ECO:0000313" key="5">
    <source>
        <dbReference type="Proteomes" id="UP001193389"/>
    </source>
</evidence>
<dbReference type="EMBL" id="AP018694">
    <property type="protein sequence ID" value="BBE18958.1"/>
    <property type="molecule type" value="Genomic_DNA"/>
</dbReference>
<dbReference type="SUPFAM" id="SSF53649">
    <property type="entry name" value="Alkaline phosphatase-like"/>
    <property type="match status" value="1"/>
</dbReference>
<dbReference type="PANTHER" id="PTHR47197:SF3">
    <property type="entry name" value="DIHYDRO-HEME D1 DEHYDROGENASE"/>
    <property type="match status" value="1"/>
</dbReference>
<keyword evidence="2" id="KW-1133">Transmembrane helix</keyword>
<dbReference type="KEGG" id="anf:AQPE_3131"/>
<keyword evidence="2" id="KW-0472">Membrane</keyword>
<dbReference type="PANTHER" id="PTHR47197">
    <property type="entry name" value="PROTEIN NIRF"/>
    <property type="match status" value="1"/>
</dbReference>
<organism evidence="4 5">
    <name type="scientific">Aquipluma nitroreducens</name>
    <dbReference type="NCBI Taxonomy" id="2010828"/>
    <lineage>
        <taxon>Bacteria</taxon>
        <taxon>Pseudomonadati</taxon>
        <taxon>Bacteroidota</taxon>
        <taxon>Bacteroidia</taxon>
        <taxon>Marinilabiliales</taxon>
        <taxon>Prolixibacteraceae</taxon>
        <taxon>Aquipluma</taxon>
    </lineage>
</organism>
<evidence type="ECO:0000259" key="3">
    <source>
        <dbReference type="Pfam" id="PF21783"/>
    </source>
</evidence>
<evidence type="ECO:0000313" key="4">
    <source>
        <dbReference type="EMBL" id="BBE18958.1"/>
    </source>
</evidence>
<feature type="transmembrane region" description="Helical" evidence="2">
    <location>
        <begin position="12"/>
        <end position="33"/>
    </location>
</feature>
<gene>
    <name evidence="4" type="ORF">AQPE_3131</name>
</gene>
<accession>A0A5K7SBK9</accession>
<name>A0A5K7SBK9_9BACT</name>
<keyword evidence="5" id="KW-1185">Reference proteome</keyword>
<dbReference type="Gene3D" id="2.130.10.10">
    <property type="entry name" value="YVTN repeat-like/Quinoprotein amine dehydrogenase"/>
    <property type="match status" value="2"/>
</dbReference>
<dbReference type="Proteomes" id="UP001193389">
    <property type="component" value="Chromosome"/>
</dbReference>
<keyword evidence="2" id="KW-0812">Transmembrane</keyword>
<protein>
    <recommendedName>
        <fullName evidence="3">YNCE-like beta-propeller domain-containing protein</fullName>
    </recommendedName>
</protein>
<feature type="domain" description="YNCE-like beta-propeller" evidence="3">
    <location>
        <begin position="61"/>
        <end position="325"/>
    </location>
</feature>
<dbReference type="InterPro" id="IPR011048">
    <property type="entry name" value="Haem_d1_sf"/>
</dbReference>
<dbReference type="SUPFAM" id="SSF51004">
    <property type="entry name" value="C-terminal (heme d1) domain of cytochrome cd1-nitrite reductase"/>
    <property type="match status" value="1"/>
</dbReference>
<dbReference type="InterPro" id="IPR051200">
    <property type="entry name" value="Host-pathogen_enzymatic-act"/>
</dbReference>
<dbReference type="InterPro" id="IPR048433">
    <property type="entry name" value="YNCE-like_beta-prop"/>
</dbReference>
<dbReference type="Pfam" id="PF21783">
    <property type="entry name" value="YNCE"/>
    <property type="match status" value="1"/>
</dbReference>
<keyword evidence="1" id="KW-0732">Signal</keyword>
<dbReference type="Gene3D" id="3.40.720.10">
    <property type="entry name" value="Alkaline Phosphatase, subunit A"/>
    <property type="match status" value="1"/>
</dbReference>
<dbReference type="AlphaFoldDB" id="A0A5K7SBK9"/>
<evidence type="ECO:0000256" key="1">
    <source>
        <dbReference type="ARBA" id="ARBA00022729"/>
    </source>
</evidence>
<reference evidence="4" key="1">
    <citation type="journal article" date="2020" name="Int. J. Syst. Evol. Microbiol.">
        <title>Aquipluma nitroreducens gen. nov. sp. nov., a novel facultatively anaerobic bacterium isolated from a freshwater lake.</title>
        <authorList>
            <person name="Watanabe M."/>
            <person name="Kojima H."/>
            <person name="Fukui M."/>
        </authorList>
    </citation>
    <scope>NUCLEOTIDE SEQUENCE</scope>
    <source>
        <strain evidence="4">MeG22</strain>
    </source>
</reference>
<sequence>MKINPKQLYNMFSINIRTVFVLNFVFLLSFPFIQANGQSLKEIESGRVSLTNGWKLTPVGQKLPLGDLPLNIALSPSGKMLAVTNNGQSDQGIQLIDPEKMLVLDSVITAKSWLGLTFSKDGKYLYASGGNDNWIMRYLVSNKKLVPYDTLVIGKPWPEKISVAGIAVDDDQQMLYAVTKENNSLYTFDLKAKKVKSRFELGGEGYTCLLSNDGKVLYVTCWGCDKVDLFDTRKQQMMGSIPVGDNPNDMCQTGNGKYLFVANANDNSVSVISLEQKRVVEILNSALYPNSPSGSTTNSVALCDDDKTLYIANADNNCLAVFDVSVPGKSFSKGFIPTGWYPTCVRVIKSNIFVANGKGLTSKANPLGPSPKKEEVTHHADLNKKAKVQYIGGLFRGTLQSIPNPSETQLGIYSQAVYNNVPYNKGKEMQSKGEEGNPIPSRVGESSPIKYVFYIIKENRTYDQVLGDIPEGNGDSTLVLFGKNVTPNLHALTKQFVLLDNFYVDGEVSADGHNWTMGAYGTDYLEKNWPTSYGGRGGSYPGEGTREISNNKNGFFWDFCKRYGVPYRSYGEFIGDNNKPNIPALKDHFCESYVGWNMSIRDTVRFRWWKQDFETLLAKGNVPQFNSIRFGNDHTEGLKLGRPSPLAHAADNDLACGLFVEHLSHSSIWNESLVIIVEDDAQNGPDHVDAHRSTAYLAGGFVKQGFVDHTMYSTSSALRTMELILGLPPMSQYDAAAEPLWRCFNKTATHPPFKSLPNKVDLNLKNTAETAMSRISDKFDFSKEDRIPDAQFNAVIWAAIHGLYSKCPAPVHAAFFTVQKEDDDD</sequence>
<dbReference type="InterPro" id="IPR015943">
    <property type="entry name" value="WD40/YVTN_repeat-like_dom_sf"/>
</dbReference>
<dbReference type="InterPro" id="IPR017850">
    <property type="entry name" value="Alkaline_phosphatase_core_sf"/>
</dbReference>